<dbReference type="PANTHER" id="PTHR43235">
    <property type="entry name" value="GLUTAMINE AMIDOTRANSFERASE PB2B2.05-RELATED"/>
    <property type="match status" value="1"/>
</dbReference>
<dbReference type="InterPro" id="IPR044668">
    <property type="entry name" value="PuuD-like"/>
</dbReference>
<keyword evidence="2" id="KW-1185">Reference proteome</keyword>
<dbReference type="GO" id="GO:0016787">
    <property type="term" value="F:hydrolase activity"/>
    <property type="evidence" value="ECO:0007669"/>
    <property type="project" value="UniProtKB-KW"/>
</dbReference>
<comment type="caution">
    <text evidence="1">The sequence shown here is derived from an EMBL/GenBank/DDBJ whole genome shotgun (WGS) entry which is preliminary data.</text>
</comment>
<dbReference type="PROSITE" id="PS51273">
    <property type="entry name" value="GATASE_TYPE_1"/>
    <property type="match status" value="1"/>
</dbReference>
<gene>
    <name evidence="1" type="ORF">ACFSCY_07115</name>
</gene>
<keyword evidence="1" id="KW-0378">Hydrolase</keyword>
<dbReference type="InterPro" id="IPR029062">
    <property type="entry name" value="Class_I_gatase-like"/>
</dbReference>
<organism evidence="1 2">
    <name type="scientific">Pseudonocardia aurantiaca</name>
    <dbReference type="NCBI Taxonomy" id="75290"/>
    <lineage>
        <taxon>Bacteria</taxon>
        <taxon>Bacillati</taxon>
        <taxon>Actinomycetota</taxon>
        <taxon>Actinomycetes</taxon>
        <taxon>Pseudonocardiales</taxon>
        <taxon>Pseudonocardiaceae</taxon>
        <taxon>Pseudonocardia</taxon>
    </lineage>
</organism>
<dbReference type="RefSeq" id="WP_343975297.1">
    <property type="nucleotide sequence ID" value="NZ_BAAAJG010000008.1"/>
</dbReference>
<evidence type="ECO:0000313" key="2">
    <source>
        <dbReference type="Proteomes" id="UP001597145"/>
    </source>
</evidence>
<protein>
    <submittedName>
        <fullName evidence="1">Gamma-glutamyl-gamma-aminobutyrate hydrolase family protein</fullName>
    </submittedName>
</protein>
<dbReference type="EMBL" id="JBHUCP010000004">
    <property type="protein sequence ID" value="MFD1529207.1"/>
    <property type="molecule type" value="Genomic_DNA"/>
</dbReference>
<sequence>MPAGQVGPVGLNGPNGPNGPVIGLTAYGEQVAYGVWHHDAVLLPTTYPDMVVAAGGVPVLLPPMVEAAGAVGRVDAVVLSGGPDLAPSRYGAPPHPLTGAPRPERDATEVAVLQRALERGIPVLGVCRGAQLLNVALGGTLVQHVPDAVGHSGHNPSPGVFGTTLVSVTPGSRVGAAVGTSVSVLCHHHQALDRVADGLVVTGRAADGTVEAVELDGHPFVVGVQWHPEQHATDHRLFAALVAAALVNASGG</sequence>
<dbReference type="Pfam" id="PF07722">
    <property type="entry name" value="Peptidase_C26"/>
    <property type="match status" value="1"/>
</dbReference>
<name>A0ABW4FJP2_9PSEU</name>
<dbReference type="Gene3D" id="3.40.50.880">
    <property type="match status" value="1"/>
</dbReference>
<dbReference type="Proteomes" id="UP001597145">
    <property type="component" value="Unassembled WGS sequence"/>
</dbReference>
<dbReference type="SUPFAM" id="SSF52317">
    <property type="entry name" value="Class I glutamine amidotransferase-like"/>
    <property type="match status" value="1"/>
</dbReference>
<reference evidence="2" key="1">
    <citation type="journal article" date="2019" name="Int. J. Syst. Evol. Microbiol.">
        <title>The Global Catalogue of Microorganisms (GCM) 10K type strain sequencing project: providing services to taxonomists for standard genome sequencing and annotation.</title>
        <authorList>
            <consortium name="The Broad Institute Genomics Platform"/>
            <consortium name="The Broad Institute Genome Sequencing Center for Infectious Disease"/>
            <person name="Wu L."/>
            <person name="Ma J."/>
        </authorList>
    </citation>
    <scope>NUCLEOTIDE SEQUENCE [LARGE SCALE GENOMIC DNA]</scope>
    <source>
        <strain evidence="2">JCM 12165</strain>
    </source>
</reference>
<dbReference type="PANTHER" id="PTHR43235:SF1">
    <property type="entry name" value="GLUTAMINE AMIDOTRANSFERASE PB2B2.05-RELATED"/>
    <property type="match status" value="1"/>
</dbReference>
<accession>A0ABW4FJP2</accession>
<dbReference type="CDD" id="cd01745">
    <property type="entry name" value="GATase1_2"/>
    <property type="match status" value="1"/>
</dbReference>
<dbReference type="InterPro" id="IPR011697">
    <property type="entry name" value="Peptidase_C26"/>
</dbReference>
<proteinExistence type="predicted"/>
<evidence type="ECO:0000313" key="1">
    <source>
        <dbReference type="EMBL" id="MFD1529207.1"/>
    </source>
</evidence>